<organism evidence="3 4">
    <name type="scientific">Jeotgalicoccus meleagridis</name>
    <dbReference type="NCBI Taxonomy" id="2759181"/>
    <lineage>
        <taxon>Bacteria</taxon>
        <taxon>Bacillati</taxon>
        <taxon>Bacillota</taxon>
        <taxon>Bacilli</taxon>
        <taxon>Bacillales</taxon>
        <taxon>Staphylococcaceae</taxon>
        <taxon>Jeotgalicoccus</taxon>
    </lineage>
</organism>
<dbReference type="PANTHER" id="PTHR42953">
    <property type="entry name" value="HIGH-AFFINITY ZINC UPTAKE SYSTEM PROTEIN ZNUA-RELATED"/>
    <property type="match status" value="1"/>
</dbReference>
<dbReference type="SUPFAM" id="SSF53807">
    <property type="entry name" value="Helical backbone' metal receptor"/>
    <property type="match status" value="1"/>
</dbReference>
<dbReference type="PROSITE" id="PS51257">
    <property type="entry name" value="PROKAR_LIPOPROTEIN"/>
    <property type="match status" value="1"/>
</dbReference>
<dbReference type="InterPro" id="IPR006127">
    <property type="entry name" value="ZnuA-like"/>
</dbReference>
<dbReference type="Gene3D" id="3.40.50.1980">
    <property type="entry name" value="Nitrogenase molybdenum iron protein domain"/>
    <property type="match status" value="2"/>
</dbReference>
<keyword evidence="4" id="KW-1185">Reference proteome</keyword>
<feature type="chain" id="PRO_5038930008" evidence="2">
    <location>
        <begin position="20"/>
        <end position="314"/>
    </location>
</feature>
<evidence type="ECO:0000256" key="1">
    <source>
        <dbReference type="SAM" id="MobiDB-lite"/>
    </source>
</evidence>
<comment type="caution">
    <text evidence="3">The sequence shown here is derived from an EMBL/GenBank/DDBJ whole genome shotgun (WGS) entry which is preliminary data.</text>
</comment>
<evidence type="ECO:0000313" key="4">
    <source>
        <dbReference type="Proteomes" id="UP000589351"/>
    </source>
</evidence>
<dbReference type="InterPro" id="IPR050492">
    <property type="entry name" value="Bact_metal-bind_prot9"/>
</dbReference>
<evidence type="ECO:0000256" key="2">
    <source>
        <dbReference type="SAM" id="SignalP"/>
    </source>
</evidence>
<dbReference type="RefSeq" id="WP_185125374.1">
    <property type="nucleotide sequence ID" value="NZ_CAJEWD010000006.1"/>
</dbReference>
<dbReference type="PANTHER" id="PTHR42953:SF8">
    <property type="entry name" value="ZINT DOMAIN-CONTAINING PROTEIN"/>
    <property type="match status" value="1"/>
</dbReference>
<dbReference type="Pfam" id="PF01297">
    <property type="entry name" value="ZnuA"/>
    <property type="match status" value="1"/>
</dbReference>
<dbReference type="GO" id="GO:0046872">
    <property type="term" value="F:metal ion binding"/>
    <property type="evidence" value="ECO:0007669"/>
    <property type="project" value="InterPro"/>
</dbReference>
<dbReference type="GO" id="GO:0007155">
    <property type="term" value="P:cell adhesion"/>
    <property type="evidence" value="ECO:0007669"/>
    <property type="project" value="InterPro"/>
</dbReference>
<evidence type="ECO:0000313" key="3">
    <source>
        <dbReference type="EMBL" id="CAD2075394.1"/>
    </source>
</evidence>
<reference evidence="3 4" key="1">
    <citation type="submission" date="2020-07" db="EMBL/GenBank/DDBJ databases">
        <authorList>
            <person name="Criscuolo A."/>
        </authorList>
    </citation>
    <scope>NUCLEOTIDE SEQUENCE [LARGE SCALE GENOMIC DNA]</scope>
    <source>
        <strain evidence="3">CIP111649</strain>
    </source>
</reference>
<dbReference type="AlphaFoldDB" id="A0A6V7RCD4"/>
<sequence>MKLKFAVFISFVLFLAACGNNTSVKEDQPLKIYTTVFPLTSFVEEIGGETVDVESVYPAGADMHSYEPTQKDMIDYSDGDLFMTTTDELDPIAATITKTIEDDTTVISTASGITEDDLISSSHEGHDHEHDEDSDHDHEHGENDPHIWLDPNLALKMAESIRDSLIEARPEHKDLYDSNFNSLKEDLTNIDQKLTEITEQPVYDHVYISHESIGYLANRYGFHQVAINGLSNQEPSQKELTEIIDNIKQENIPYILYEPNVTSTVTDVIKDETKTEPIYFNNLETLSPKDPRDATYQSMMDKNIETLDQALNDK</sequence>
<gene>
    <name evidence="3" type="primary">znuA</name>
    <name evidence="3" type="ORF">JEODO184_00843</name>
</gene>
<name>A0A6V7RCD4_9STAP</name>
<accession>A0A6V7RCD4</accession>
<dbReference type="Proteomes" id="UP000589351">
    <property type="component" value="Unassembled WGS sequence"/>
</dbReference>
<proteinExistence type="predicted"/>
<feature type="signal peptide" evidence="2">
    <location>
        <begin position="1"/>
        <end position="19"/>
    </location>
</feature>
<dbReference type="PRINTS" id="PR00691">
    <property type="entry name" value="ADHESINB"/>
</dbReference>
<feature type="region of interest" description="Disordered" evidence="1">
    <location>
        <begin position="114"/>
        <end position="145"/>
    </location>
</feature>
<protein>
    <submittedName>
        <fullName evidence="3">High-affinity zinc uptake system binding-protein ZnuA</fullName>
    </submittedName>
</protein>
<keyword evidence="2" id="KW-0732">Signal</keyword>
<dbReference type="EMBL" id="CAJEWD010000006">
    <property type="protein sequence ID" value="CAD2075394.1"/>
    <property type="molecule type" value="Genomic_DNA"/>
</dbReference>
<feature type="compositionally biased region" description="Basic and acidic residues" evidence="1">
    <location>
        <begin position="123"/>
        <end position="145"/>
    </location>
</feature>
<dbReference type="GO" id="GO:0030001">
    <property type="term" value="P:metal ion transport"/>
    <property type="evidence" value="ECO:0007669"/>
    <property type="project" value="InterPro"/>
</dbReference>
<dbReference type="InterPro" id="IPR006129">
    <property type="entry name" value="AdhesinB"/>
</dbReference>